<dbReference type="InterPro" id="IPR012786">
    <property type="entry name" value="Protocat_dOase_a"/>
</dbReference>
<dbReference type="EMBL" id="JACHFV010000003">
    <property type="protein sequence ID" value="MBB5294197.1"/>
    <property type="molecule type" value="Genomic_DNA"/>
</dbReference>
<dbReference type="PROSITE" id="PS00083">
    <property type="entry name" value="INTRADIOL_DIOXYGENAS"/>
    <property type="match status" value="1"/>
</dbReference>
<dbReference type="Gene3D" id="2.60.130.10">
    <property type="entry name" value="Aromatic compound dioxygenase"/>
    <property type="match status" value="1"/>
</dbReference>
<feature type="region of interest" description="Disordered" evidence="4">
    <location>
        <begin position="1"/>
        <end position="31"/>
    </location>
</feature>
<dbReference type="InterPro" id="IPR015889">
    <property type="entry name" value="Intradiol_dOase_core"/>
</dbReference>
<dbReference type="PANTHER" id="PTHR33711">
    <property type="entry name" value="DIOXYGENASE, PUTATIVE (AFU_ORTHOLOGUE AFUA_2G02910)-RELATED"/>
    <property type="match status" value="1"/>
</dbReference>
<evidence type="ECO:0000256" key="2">
    <source>
        <dbReference type="ARBA" id="ARBA00022964"/>
    </source>
</evidence>
<keyword evidence="3 7" id="KW-0560">Oxidoreductase</keyword>
<dbReference type="Proteomes" id="UP000536909">
    <property type="component" value="Unassembled WGS sequence"/>
</dbReference>
<evidence type="ECO:0000313" key="6">
    <source>
        <dbReference type="EMBL" id="MBB5294197.1"/>
    </source>
</evidence>
<keyword evidence="2" id="KW-0223">Dioxygenase</keyword>
<dbReference type="EMBL" id="VBRC01000005">
    <property type="protein sequence ID" value="TLK27943.1"/>
    <property type="molecule type" value="Genomic_DNA"/>
</dbReference>
<dbReference type="EC" id="1.13.11.3" evidence="6 7"/>
<comment type="caution">
    <text evidence="7">The sequence shown here is derived from an EMBL/GenBank/DDBJ whole genome shotgun (WGS) entry which is preliminary data.</text>
</comment>
<evidence type="ECO:0000256" key="3">
    <source>
        <dbReference type="ARBA" id="ARBA00023002"/>
    </source>
</evidence>
<evidence type="ECO:0000259" key="5">
    <source>
        <dbReference type="PROSITE" id="PS00083"/>
    </source>
</evidence>
<gene>
    <name evidence="7" type="primary">pcaG</name>
    <name evidence="7" type="ORF">FCS05_08470</name>
    <name evidence="6" type="ORF">HNQ10_001011</name>
</gene>
<dbReference type="GO" id="GO:0008199">
    <property type="term" value="F:ferric iron binding"/>
    <property type="evidence" value="ECO:0007669"/>
    <property type="project" value="InterPro"/>
</dbReference>
<dbReference type="AlphaFoldDB" id="A0AAJ5JYN3"/>
<organism evidence="7 8">
    <name type="scientific">Deinococcus metallilatus</name>
    <dbReference type="NCBI Taxonomy" id="1211322"/>
    <lineage>
        <taxon>Bacteria</taxon>
        <taxon>Thermotogati</taxon>
        <taxon>Deinococcota</taxon>
        <taxon>Deinococci</taxon>
        <taxon>Deinococcales</taxon>
        <taxon>Deinococcaceae</taxon>
        <taxon>Deinococcus</taxon>
    </lineage>
</organism>
<dbReference type="InterPro" id="IPR000627">
    <property type="entry name" value="Intradiol_dOase_C"/>
</dbReference>
<comment type="similarity">
    <text evidence="1">Belongs to the intradiol ring-cleavage dioxygenase family.</text>
</comment>
<name>A0AAJ5JYN3_9DEIO</name>
<reference evidence="6 9" key="2">
    <citation type="submission" date="2020-08" db="EMBL/GenBank/DDBJ databases">
        <title>Genomic Encyclopedia of Type Strains, Phase IV (KMG-IV): sequencing the most valuable type-strain genomes for metagenomic binning, comparative biology and taxonomic classification.</title>
        <authorList>
            <person name="Goeker M."/>
        </authorList>
    </citation>
    <scope>NUCLEOTIDE SEQUENCE [LARGE SCALE GENOMIC DNA]</scope>
    <source>
        <strain evidence="6 9">DSM 105434</strain>
    </source>
</reference>
<keyword evidence="9" id="KW-1185">Reference proteome</keyword>
<dbReference type="Proteomes" id="UP000308000">
    <property type="component" value="Unassembled WGS sequence"/>
</dbReference>
<dbReference type="PANTHER" id="PTHR33711:SF9">
    <property type="entry name" value="PROTOCATECHUATE 3,4-DIOXYGENASE ALPHA CHAIN"/>
    <property type="match status" value="1"/>
</dbReference>
<dbReference type="SUPFAM" id="SSF49482">
    <property type="entry name" value="Aromatic compound dioxygenase"/>
    <property type="match status" value="1"/>
</dbReference>
<evidence type="ECO:0000313" key="8">
    <source>
        <dbReference type="Proteomes" id="UP000308000"/>
    </source>
</evidence>
<proteinExistence type="inferred from homology"/>
<accession>A0AAJ5JYN3</accession>
<dbReference type="NCBIfam" id="TIGR02423">
    <property type="entry name" value="protocat_alph"/>
    <property type="match status" value="1"/>
</dbReference>
<sequence length="203" mass="22549">MRTEGRLPLSPEDSNIPRDAFGPSPSQTVGPYFHQGLVHGQDLPLERENLLVVPGDPLQGERVTVTGRVLDGDGLPVPDALVEVWQADPAGRFPPDTAFHGFGRSDTRREGGFWLFRTVKPGRVGSQAPHLNVWLGMRGLLTHLPTRIYFSDEDNGADPVLALVPPARRPTLIARREETPDGPLYRLDFHMQGERETVFFDVD</sequence>
<evidence type="ECO:0000256" key="1">
    <source>
        <dbReference type="ARBA" id="ARBA00007825"/>
    </source>
</evidence>
<evidence type="ECO:0000313" key="9">
    <source>
        <dbReference type="Proteomes" id="UP000536909"/>
    </source>
</evidence>
<dbReference type="RefSeq" id="WP_129119266.1">
    <property type="nucleotide sequence ID" value="NZ_BSUI01000016.1"/>
</dbReference>
<dbReference type="CDD" id="cd03463">
    <property type="entry name" value="3_4-PCD_alpha"/>
    <property type="match status" value="1"/>
</dbReference>
<evidence type="ECO:0000313" key="7">
    <source>
        <dbReference type="EMBL" id="TLK27943.1"/>
    </source>
</evidence>
<reference evidence="7 8" key="1">
    <citation type="submission" date="2019-04" db="EMBL/GenBank/DDBJ databases">
        <title>Deinococcus metalilatus MA1002 mutant No.5.</title>
        <authorList>
            <person name="Park W."/>
            <person name="Park C."/>
        </authorList>
    </citation>
    <scope>NUCLEOTIDE SEQUENCE [LARGE SCALE GENOMIC DNA]</scope>
    <source>
        <strain evidence="7 8">MA1002-m5</strain>
    </source>
</reference>
<protein>
    <submittedName>
        <fullName evidence="6">Protocatechuate 3,4-dioxygenase alpha subunit</fullName>
        <ecNumber evidence="6 7">1.13.11.3</ecNumber>
    </submittedName>
    <submittedName>
        <fullName evidence="7">Protocatechuate 3,4-dioxygenase subunit alpha</fullName>
    </submittedName>
</protein>
<dbReference type="GO" id="GO:0018578">
    <property type="term" value="F:protocatechuate 3,4-dioxygenase activity"/>
    <property type="evidence" value="ECO:0007669"/>
    <property type="project" value="UniProtKB-EC"/>
</dbReference>
<dbReference type="InterPro" id="IPR050770">
    <property type="entry name" value="Intradiol_RC_Dioxygenase"/>
</dbReference>
<feature type="domain" description="Intradiol ring-cleavage dioxygenases" evidence="5">
    <location>
        <begin position="65"/>
        <end position="93"/>
    </location>
</feature>
<evidence type="ECO:0000256" key="4">
    <source>
        <dbReference type="SAM" id="MobiDB-lite"/>
    </source>
</evidence>
<dbReference type="Pfam" id="PF00775">
    <property type="entry name" value="Dioxygenase_C"/>
    <property type="match status" value="1"/>
</dbReference>